<dbReference type="Proteomes" id="UP000182427">
    <property type="component" value="Chromosome I"/>
</dbReference>
<evidence type="ECO:0008006" key="4">
    <source>
        <dbReference type="Google" id="ProtNLM"/>
    </source>
</evidence>
<dbReference type="InterPro" id="IPR013785">
    <property type="entry name" value="Aldolase_TIM"/>
</dbReference>
<name>A0A1G7NWI3_9BACT</name>
<proteinExistence type="predicted"/>
<keyword evidence="1" id="KW-0732">Signal</keyword>
<dbReference type="SUPFAM" id="SSF51445">
    <property type="entry name" value="(Trans)glycosidases"/>
    <property type="match status" value="1"/>
</dbReference>
<dbReference type="InterPro" id="IPR017853">
    <property type="entry name" value="GH"/>
</dbReference>
<dbReference type="AlphaFoldDB" id="A0A1G7NWI3"/>
<dbReference type="Gene3D" id="3.20.20.70">
    <property type="entry name" value="Aldolase class I"/>
    <property type="match status" value="1"/>
</dbReference>
<accession>A0A1G7NWI3</accession>
<protein>
    <recommendedName>
        <fullName evidence="4">Enterotoxin</fullName>
    </recommendedName>
</protein>
<keyword evidence="3" id="KW-1185">Reference proteome</keyword>
<reference evidence="2 3" key="1">
    <citation type="submission" date="2016-10" db="EMBL/GenBank/DDBJ databases">
        <authorList>
            <person name="de Groot N.N."/>
        </authorList>
    </citation>
    <scope>NUCLEOTIDE SEQUENCE [LARGE SCALE GENOMIC DNA]</scope>
    <source>
        <strain evidence="2 3">GAS232</strain>
    </source>
</reference>
<feature type="signal peptide" evidence="1">
    <location>
        <begin position="1"/>
        <end position="24"/>
    </location>
</feature>
<gene>
    <name evidence="2" type="ORF">SAMN05444167_3300</name>
</gene>
<evidence type="ECO:0000313" key="2">
    <source>
        <dbReference type="EMBL" id="SDF78364.1"/>
    </source>
</evidence>
<sequence length="651" mass="72708">MVSMPRMTLSAALLIASLIPCANAQTYRVGDAKIRAEIAVSNGHVQSLTIHDGLHPHTVAFAAPFRVTLADGTGYSSSDMVLEGKVSPITLAAHPNGSRMAERTVTRGVEAHLHSADGRIRVDWKVLSTASNYLRETVTLTAAKDDLPIRTVELLHWNDAGAKVVGTVKGSPIVSGNMFFGFEHPLSESAVKDGVASAWMTRTLPLKQGQSITYSAVFGTTREGQMRRDFLAYVERERAHPYRTFLHPNSWYDLGYFTPYDEATALNHIDAFGKELHDKRGVTLDSYLFDDGWDDHTSLWHFHPKDFPNGFTKVREETAKFGYAPGVWMSPWGGYSKPKKDRVNYGREQGYEIVDNGFALSGPKYYERFREVCLEMVRKYGINQFKFDGTGNADRVFPGSAFDSDFAAALALIEDLRKEKPDIYINLTTGTYPSPFWLRTADSIWRGGEDDDFAGVGNWREKWITYRDADTYQRVVQAGPLFPLNSLMLHGIIYAEKHKKLNVEYGESFHNEVRSYFGTGTQLQELYITPSLLSQQNWDDLAEAAKWSRANADVLKDTHWVGGDPVKLQVYGWAAWSAKKSILTLRNPSDKPQSITLDVAKVLEVPKGQAASFTAQSPWKKDASSAAAISGEHTFALQPFEVKTVVLTPKH</sequence>
<evidence type="ECO:0000313" key="3">
    <source>
        <dbReference type="Proteomes" id="UP000182427"/>
    </source>
</evidence>
<dbReference type="EMBL" id="LT629690">
    <property type="protein sequence ID" value="SDF78364.1"/>
    <property type="molecule type" value="Genomic_DNA"/>
</dbReference>
<evidence type="ECO:0000256" key="1">
    <source>
        <dbReference type="SAM" id="SignalP"/>
    </source>
</evidence>
<organism evidence="2 3">
    <name type="scientific">Terriglobus roseus</name>
    <dbReference type="NCBI Taxonomy" id="392734"/>
    <lineage>
        <taxon>Bacteria</taxon>
        <taxon>Pseudomonadati</taxon>
        <taxon>Acidobacteriota</taxon>
        <taxon>Terriglobia</taxon>
        <taxon>Terriglobales</taxon>
        <taxon>Acidobacteriaceae</taxon>
        <taxon>Terriglobus</taxon>
    </lineage>
</organism>
<feature type="chain" id="PRO_5009242179" description="Enterotoxin" evidence="1">
    <location>
        <begin position="25"/>
        <end position="651"/>
    </location>
</feature>